<comment type="caution">
    <text evidence="3">The sequence shown here is derived from an EMBL/GenBank/DDBJ whole genome shotgun (WGS) entry which is preliminary data.</text>
</comment>
<gene>
    <name evidence="3" type="ORF">PLEPLA_LOCUS8785</name>
</gene>
<feature type="compositionally biased region" description="Polar residues" evidence="1">
    <location>
        <begin position="61"/>
        <end position="83"/>
    </location>
</feature>
<accession>A0A9N7TY91</accession>
<keyword evidence="4" id="KW-1185">Reference proteome</keyword>
<dbReference type="GO" id="GO:0003254">
    <property type="term" value="P:regulation of membrane depolarization"/>
    <property type="evidence" value="ECO:0007669"/>
    <property type="project" value="TreeGrafter"/>
</dbReference>
<dbReference type="InterPro" id="IPR051413">
    <property type="entry name" value="K/Na_HCN_channel"/>
</dbReference>
<evidence type="ECO:0000256" key="1">
    <source>
        <dbReference type="SAM" id="MobiDB-lite"/>
    </source>
</evidence>
<keyword evidence="2" id="KW-0472">Membrane</keyword>
<feature type="compositionally biased region" description="Polar residues" evidence="1">
    <location>
        <begin position="10"/>
        <end position="26"/>
    </location>
</feature>
<dbReference type="SUPFAM" id="SSF81324">
    <property type="entry name" value="Voltage-gated potassium channels"/>
    <property type="match status" value="1"/>
</dbReference>
<dbReference type="EMBL" id="CADEAL010000491">
    <property type="protein sequence ID" value="CAB1420908.1"/>
    <property type="molecule type" value="Genomic_DNA"/>
</dbReference>
<feature type="region of interest" description="Disordered" evidence="1">
    <location>
        <begin position="187"/>
        <end position="248"/>
    </location>
</feature>
<feature type="transmembrane region" description="Helical" evidence="2">
    <location>
        <begin position="125"/>
        <end position="144"/>
    </location>
</feature>
<keyword evidence="2" id="KW-0812">Transmembrane</keyword>
<proteinExistence type="predicted"/>
<dbReference type="GO" id="GO:0098855">
    <property type="term" value="C:HCN channel complex"/>
    <property type="evidence" value="ECO:0007669"/>
    <property type="project" value="TreeGrafter"/>
</dbReference>
<dbReference type="GO" id="GO:0030425">
    <property type="term" value="C:dendrite"/>
    <property type="evidence" value="ECO:0007669"/>
    <property type="project" value="TreeGrafter"/>
</dbReference>
<evidence type="ECO:0000313" key="4">
    <source>
        <dbReference type="Proteomes" id="UP001153269"/>
    </source>
</evidence>
<dbReference type="Proteomes" id="UP001153269">
    <property type="component" value="Unassembled WGS sequence"/>
</dbReference>
<feature type="compositionally biased region" description="Basic and acidic residues" evidence="1">
    <location>
        <begin position="187"/>
        <end position="239"/>
    </location>
</feature>
<name>A0A9N7TY91_PLEPL</name>
<reference evidence="3" key="1">
    <citation type="submission" date="2020-03" db="EMBL/GenBank/DDBJ databases">
        <authorList>
            <person name="Weist P."/>
        </authorList>
    </citation>
    <scope>NUCLEOTIDE SEQUENCE</scope>
</reference>
<organism evidence="3 4">
    <name type="scientific">Pleuronectes platessa</name>
    <name type="common">European plaice</name>
    <dbReference type="NCBI Taxonomy" id="8262"/>
    <lineage>
        <taxon>Eukaryota</taxon>
        <taxon>Metazoa</taxon>
        <taxon>Chordata</taxon>
        <taxon>Craniata</taxon>
        <taxon>Vertebrata</taxon>
        <taxon>Euteleostomi</taxon>
        <taxon>Actinopterygii</taxon>
        <taxon>Neopterygii</taxon>
        <taxon>Teleostei</taxon>
        <taxon>Neoteleostei</taxon>
        <taxon>Acanthomorphata</taxon>
        <taxon>Carangaria</taxon>
        <taxon>Pleuronectiformes</taxon>
        <taxon>Pleuronectoidei</taxon>
        <taxon>Pleuronectidae</taxon>
        <taxon>Pleuronectes</taxon>
    </lineage>
</organism>
<keyword evidence="2" id="KW-1133">Transmembrane helix</keyword>
<dbReference type="GO" id="GO:0005249">
    <property type="term" value="F:voltage-gated potassium channel activity"/>
    <property type="evidence" value="ECO:0007669"/>
    <property type="project" value="TreeGrafter"/>
</dbReference>
<feature type="transmembrane region" description="Helical" evidence="2">
    <location>
        <begin position="156"/>
        <end position="177"/>
    </location>
</feature>
<dbReference type="PANTHER" id="PTHR45689">
    <property type="entry name" value="I[[H]] CHANNEL, ISOFORM E"/>
    <property type="match status" value="1"/>
</dbReference>
<sequence>MRVDIPKDNPNMTCQAVPLQAQSMLSNHLDHDPPSRPDATPVLSHRPPPPTRTHHKPPPRSWSTARSQCQRDTGSATSTTISPHDSESATMDPPPRPPVHDPQTAIHGAATEALDLRNDTWGQQYSYALFKAMSHMLCIGYGMYPPVGMTDVWLTILSMIVGATCYAMFVGHATALIQSLDSSRRQYQEKTNSKEARKRQESTASGERKQRLVRPHPNEKGRAGAKRAERKEEADEQRSGEQLACLSTSQHVWPKPFPAVSGITP</sequence>
<dbReference type="PANTHER" id="PTHR45689:SF4">
    <property type="entry name" value="POTASSIUM_SODIUM HYPERPOLARIZATION-ACTIVATED CYCLIC NUCLEOTIDE-GATED CHANNEL 4"/>
    <property type="match status" value="1"/>
</dbReference>
<dbReference type="Gene3D" id="1.10.287.70">
    <property type="match status" value="1"/>
</dbReference>
<dbReference type="GO" id="GO:0030424">
    <property type="term" value="C:axon"/>
    <property type="evidence" value="ECO:0007669"/>
    <property type="project" value="TreeGrafter"/>
</dbReference>
<feature type="region of interest" description="Disordered" evidence="1">
    <location>
        <begin position="1"/>
        <end position="103"/>
    </location>
</feature>
<dbReference type="GO" id="GO:0035725">
    <property type="term" value="P:sodium ion transmembrane transport"/>
    <property type="evidence" value="ECO:0007669"/>
    <property type="project" value="TreeGrafter"/>
</dbReference>
<evidence type="ECO:0000313" key="3">
    <source>
        <dbReference type="EMBL" id="CAB1420908.1"/>
    </source>
</evidence>
<dbReference type="AlphaFoldDB" id="A0A9N7TY91"/>
<evidence type="ECO:0000256" key="2">
    <source>
        <dbReference type="SAM" id="Phobius"/>
    </source>
</evidence>
<protein>
    <submittedName>
        <fullName evidence="3">Uncharacterized protein</fullName>
    </submittedName>
</protein>